<evidence type="ECO:0000259" key="7">
    <source>
        <dbReference type="PROSITE" id="PS50048"/>
    </source>
</evidence>
<keyword evidence="4" id="KW-0804">Transcription</keyword>
<keyword evidence="9" id="KW-1185">Reference proteome</keyword>
<keyword evidence="1" id="KW-0479">Metal-binding</keyword>
<dbReference type="Proteomes" id="UP001175000">
    <property type="component" value="Unassembled WGS sequence"/>
</dbReference>
<accession>A0AA40C4J6</accession>
<keyword evidence="2" id="KW-0862">Zinc</keyword>
<dbReference type="SMART" id="SM00066">
    <property type="entry name" value="GAL4"/>
    <property type="match status" value="1"/>
</dbReference>
<dbReference type="PROSITE" id="PS50048">
    <property type="entry name" value="ZN2_CY6_FUNGAL_2"/>
    <property type="match status" value="1"/>
</dbReference>
<keyword evidence="5" id="KW-0539">Nucleus</keyword>
<feature type="domain" description="Zn(2)-C6 fungal-type" evidence="7">
    <location>
        <begin position="18"/>
        <end position="48"/>
    </location>
</feature>
<evidence type="ECO:0000313" key="8">
    <source>
        <dbReference type="EMBL" id="KAK0624053.1"/>
    </source>
</evidence>
<name>A0AA40C4J6_9PEZI</name>
<evidence type="ECO:0000256" key="1">
    <source>
        <dbReference type="ARBA" id="ARBA00022723"/>
    </source>
</evidence>
<dbReference type="EMBL" id="JAULSU010000003">
    <property type="protein sequence ID" value="KAK0624053.1"/>
    <property type="molecule type" value="Genomic_DNA"/>
</dbReference>
<dbReference type="SUPFAM" id="SSF57701">
    <property type="entry name" value="Zn2/Cys6 DNA-binding domain"/>
    <property type="match status" value="1"/>
</dbReference>
<feature type="region of interest" description="Disordered" evidence="6">
    <location>
        <begin position="57"/>
        <end position="110"/>
    </location>
</feature>
<dbReference type="Pfam" id="PF00172">
    <property type="entry name" value="Zn_clus"/>
    <property type="match status" value="1"/>
</dbReference>
<dbReference type="AlphaFoldDB" id="A0AA40C4J6"/>
<feature type="compositionally biased region" description="Acidic residues" evidence="6">
    <location>
        <begin position="72"/>
        <end position="82"/>
    </location>
</feature>
<dbReference type="GO" id="GO:0000981">
    <property type="term" value="F:DNA-binding transcription factor activity, RNA polymerase II-specific"/>
    <property type="evidence" value="ECO:0007669"/>
    <property type="project" value="InterPro"/>
</dbReference>
<dbReference type="InterPro" id="IPR001138">
    <property type="entry name" value="Zn2Cys6_DnaBD"/>
</dbReference>
<dbReference type="Gene3D" id="4.10.240.10">
    <property type="entry name" value="Zn(2)-C6 fungal-type DNA-binding domain"/>
    <property type="match status" value="1"/>
</dbReference>
<keyword evidence="3" id="KW-0805">Transcription regulation</keyword>
<proteinExistence type="predicted"/>
<gene>
    <name evidence="8" type="ORF">B0T14DRAFT_478156</name>
</gene>
<protein>
    <recommendedName>
        <fullName evidence="7">Zn(2)-C6 fungal-type domain-containing protein</fullName>
    </recommendedName>
</protein>
<evidence type="ECO:0000256" key="3">
    <source>
        <dbReference type="ARBA" id="ARBA00023015"/>
    </source>
</evidence>
<dbReference type="GO" id="GO:0008270">
    <property type="term" value="F:zinc ion binding"/>
    <property type="evidence" value="ECO:0007669"/>
    <property type="project" value="InterPro"/>
</dbReference>
<reference evidence="8" key="1">
    <citation type="submission" date="2023-06" db="EMBL/GenBank/DDBJ databases">
        <title>Genome-scale phylogeny and comparative genomics of the fungal order Sordariales.</title>
        <authorList>
            <consortium name="Lawrence Berkeley National Laboratory"/>
            <person name="Hensen N."/>
            <person name="Bonometti L."/>
            <person name="Westerberg I."/>
            <person name="Brannstrom I.O."/>
            <person name="Guillou S."/>
            <person name="Cros-Aarteil S."/>
            <person name="Calhoun S."/>
            <person name="Haridas S."/>
            <person name="Kuo A."/>
            <person name="Mondo S."/>
            <person name="Pangilinan J."/>
            <person name="Riley R."/>
            <person name="Labutti K."/>
            <person name="Andreopoulos B."/>
            <person name="Lipzen A."/>
            <person name="Chen C."/>
            <person name="Yanf M."/>
            <person name="Daum C."/>
            <person name="Ng V."/>
            <person name="Clum A."/>
            <person name="Steindorff A."/>
            <person name="Ohm R."/>
            <person name="Martin F."/>
            <person name="Silar P."/>
            <person name="Natvig D."/>
            <person name="Lalanne C."/>
            <person name="Gautier V."/>
            <person name="Ament-Velasquez S.L."/>
            <person name="Kruys A."/>
            <person name="Hutchinson M.I."/>
            <person name="Powell A.J."/>
            <person name="Barry K."/>
            <person name="Miller A.N."/>
            <person name="Grigoriev I.V."/>
            <person name="Debuchy R."/>
            <person name="Gladieux P."/>
            <person name="Thoren M.H."/>
            <person name="Johannesson H."/>
        </authorList>
    </citation>
    <scope>NUCLEOTIDE SEQUENCE</scope>
    <source>
        <strain evidence="8">CBS 606.72</strain>
    </source>
</reference>
<dbReference type="PRINTS" id="PR00755">
    <property type="entry name" value="AFLATOXINBRP"/>
</dbReference>
<dbReference type="InterPro" id="IPR036864">
    <property type="entry name" value="Zn2-C6_fun-type_DNA-bd_sf"/>
</dbReference>
<dbReference type="PANTHER" id="PTHR47660">
    <property type="entry name" value="TRANSCRIPTION FACTOR WITH C2H2 AND ZN(2)-CYS(6) DNA BINDING DOMAIN (EUROFUNG)-RELATED-RELATED"/>
    <property type="match status" value="1"/>
</dbReference>
<comment type="caution">
    <text evidence="8">The sequence shown here is derived from an EMBL/GenBank/DDBJ whole genome shotgun (WGS) entry which is preliminary data.</text>
</comment>
<evidence type="ECO:0000313" key="9">
    <source>
        <dbReference type="Proteomes" id="UP001175000"/>
    </source>
</evidence>
<organism evidence="8 9">
    <name type="scientific">Immersiella caudata</name>
    <dbReference type="NCBI Taxonomy" id="314043"/>
    <lineage>
        <taxon>Eukaryota</taxon>
        <taxon>Fungi</taxon>
        <taxon>Dikarya</taxon>
        <taxon>Ascomycota</taxon>
        <taxon>Pezizomycotina</taxon>
        <taxon>Sordariomycetes</taxon>
        <taxon>Sordariomycetidae</taxon>
        <taxon>Sordariales</taxon>
        <taxon>Lasiosphaeriaceae</taxon>
        <taxon>Immersiella</taxon>
    </lineage>
</organism>
<dbReference type="PROSITE" id="PS00463">
    <property type="entry name" value="ZN2_CY6_FUNGAL_1"/>
    <property type="match status" value="1"/>
</dbReference>
<evidence type="ECO:0000256" key="4">
    <source>
        <dbReference type="ARBA" id="ARBA00023163"/>
    </source>
</evidence>
<evidence type="ECO:0000256" key="6">
    <source>
        <dbReference type="SAM" id="MobiDB-lite"/>
    </source>
</evidence>
<sequence length="445" mass="49709">MEPSNPPTVRRRIRKRKACVQCTRSKRKCDKTSPQCKRCLERGDPCEYQLLAHIHRSPSEGTVARQSGSATLEEESDNDDENPGTSFTLPGAIHGPAPETHSNPNANLSPSTPLTALTLSFLAPSSWTRTYALDPPDDPASPRITEEDLPLFIAHLKRWLRVWLSTGHSPMMHRSLYRGSMPECIQDAFTSFSAYNGATEHTKCSILRILRDKAARLIESQPPVPDLDFPELSAPCVILDTTAHLARTQALFVYQLLRLFDGDIRSRAEAEEQMGTLHTWATQMLESARLDCVTAEYLMASGDAEGGDRMNNFTLVLGSAAMTDPSLTWQAWILAESVRRAFLMAEYMQSVYLTIKRGWSVCSGGVAFTPKAGLWDATGAWEWVNRAKRELGGRGETMLEGKFPKLLESMEGWIGLKRNQPEDVDEFTRVVLGLCDTRRQWGTGY</sequence>
<evidence type="ECO:0000256" key="2">
    <source>
        <dbReference type="ARBA" id="ARBA00022833"/>
    </source>
</evidence>
<evidence type="ECO:0000256" key="5">
    <source>
        <dbReference type="ARBA" id="ARBA00023242"/>
    </source>
</evidence>
<dbReference type="CDD" id="cd00067">
    <property type="entry name" value="GAL4"/>
    <property type="match status" value="1"/>
</dbReference>